<sequence length="600" mass="66852">MPSIQGVTCFAASYSSHATVRSTPAVGVRLGPAPVVGKLVCKPARQLKSRQSCTPSISTLELGFELDPPHSLSYRVERKRSPLTDMGKRFPIPREHLPKLRVSQQEHQAGKQLMAALLAHTVREFEAFAYDRSGVVDSKRWKSQYSRDDMSMYREREAGVTSYELAKTLRHCDLQSPPFSCDVADCAIVHTMEHPSDDAPYHYLGYKYFVKKSPTNAVVVKHRDSLYLEYCGMTRSRTGETLGFHLMQSVELSQFPDLTGHNSIRALQSSRYLYRQKSDRTVEVFMLGNMDLSGMIVKPIASIFSAGAQFRRRAVRRDAVAGLGRGEGCAVCKRGKPSKMVECHLCGEGICPRCRSTKRVWVSDSLGILGSFRKIQACSKCVMHANTGAFEALVERARSSQRSYQSSVSTDPSDSEVNSKSSEESAFDGVLYEDTQTTSRRQQSPARVKLPKLNRRRTQTPPTPQSPVVGRSFAHQGARIYSDAALCRSPEFEVPNRLESRPLQSAQQSRSYSATTELAVVDGSGYSRSVESIPAEPKASKMRKQTSDSDLSDQVAVMARLMELTSMAEATSYTTQVNGIYFAQQMQQQHKVQSTADWRK</sequence>
<evidence type="ECO:0000313" key="3">
    <source>
        <dbReference type="Proteomes" id="UP000437068"/>
    </source>
</evidence>
<dbReference type="PANTHER" id="PTHR13510">
    <property type="entry name" value="FYVE-FINGER-CONTAINING RAB5 EFFECTOR PROTEIN RABENOSYN-5-RELATED"/>
    <property type="match status" value="1"/>
</dbReference>
<dbReference type="InterPro" id="IPR052727">
    <property type="entry name" value="Rab4/Rab5_effector"/>
</dbReference>
<dbReference type="Proteomes" id="UP000437068">
    <property type="component" value="Unassembled WGS sequence"/>
</dbReference>
<dbReference type="EMBL" id="QXGE01002452">
    <property type="protein sequence ID" value="KAE9281792.1"/>
    <property type="molecule type" value="Genomic_DNA"/>
</dbReference>
<dbReference type="InterPro" id="IPR023393">
    <property type="entry name" value="START-like_dom_sf"/>
</dbReference>
<dbReference type="AlphaFoldDB" id="A0A6A4C2D0"/>
<feature type="region of interest" description="Disordered" evidence="1">
    <location>
        <begin position="527"/>
        <end position="548"/>
    </location>
</feature>
<name>A0A6A4C2D0_9STRA</name>
<dbReference type="SUPFAM" id="SSF55961">
    <property type="entry name" value="Bet v1-like"/>
    <property type="match status" value="1"/>
</dbReference>
<feature type="compositionally biased region" description="Polar residues" evidence="1">
    <location>
        <begin position="434"/>
        <end position="445"/>
    </location>
</feature>
<dbReference type="PANTHER" id="PTHR13510:SF44">
    <property type="entry name" value="RABENOSYN-5"/>
    <property type="match status" value="1"/>
</dbReference>
<evidence type="ECO:0008006" key="4">
    <source>
        <dbReference type="Google" id="ProtNLM"/>
    </source>
</evidence>
<accession>A0A6A4C2D0</accession>
<comment type="caution">
    <text evidence="2">The sequence shown here is derived from an EMBL/GenBank/DDBJ whole genome shotgun (WGS) entry which is preliminary data.</text>
</comment>
<gene>
    <name evidence="2" type="ORF">PF001_g23617</name>
</gene>
<proteinExistence type="predicted"/>
<evidence type="ECO:0000256" key="1">
    <source>
        <dbReference type="SAM" id="MobiDB-lite"/>
    </source>
</evidence>
<reference evidence="2 3" key="1">
    <citation type="submission" date="2018-08" db="EMBL/GenBank/DDBJ databases">
        <title>Genomic investigation of the strawberry pathogen Phytophthora fragariae indicates pathogenicity is determined by transcriptional variation in three key races.</title>
        <authorList>
            <person name="Adams T.M."/>
            <person name="Armitage A.D."/>
            <person name="Sobczyk M.K."/>
            <person name="Bates H.J."/>
            <person name="Dunwell J.M."/>
            <person name="Nellist C.F."/>
            <person name="Harrison R.J."/>
        </authorList>
    </citation>
    <scope>NUCLEOTIDE SEQUENCE [LARGE SCALE GENOMIC DNA]</scope>
    <source>
        <strain evidence="2 3">A4</strain>
    </source>
</reference>
<feature type="compositionally biased region" description="Basic residues" evidence="1">
    <location>
        <begin position="449"/>
        <end position="458"/>
    </location>
</feature>
<feature type="compositionally biased region" description="Polar residues" evidence="1">
    <location>
        <begin position="410"/>
        <end position="420"/>
    </location>
</feature>
<feature type="region of interest" description="Disordered" evidence="1">
    <location>
        <begin position="402"/>
        <end position="472"/>
    </location>
</feature>
<evidence type="ECO:0000313" key="2">
    <source>
        <dbReference type="EMBL" id="KAE9281792.1"/>
    </source>
</evidence>
<dbReference type="Gene3D" id="3.30.530.20">
    <property type="match status" value="1"/>
</dbReference>
<organism evidence="2 3">
    <name type="scientific">Phytophthora fragariae</name>
    <dbReference type="NCBI Taxonomy" id="53985"/>
    <lineage>
        <taxon>Eukaryota</taxon>
        <taxon>Sar</taxon>
        <taxon>Stramenopiles</taxon>
        <taxon>Oomycota</taxon>
        <taxon>Peronosporomycetes</taxon>
        <taxon>Peronosporales</taxon>
        <taxon>Peronosporaceae</taxon>
        <taxon>Phytophthora</taxon>
    </lineage>
</organism>
<protein>
    <recommendedName>
        <fullName evidence="4">FYVE-type domain-containing protein</fullName>
    </recommendedName>
</protein>